<keyword evidence="1" id="KW-0472">Membrane</keyword>
<feature type="transmembrane region" description="Helical" evidence="1">
    <location>
        <begin position="157"/>
        <end position="180"/>
    </location>
</feature>
<dbReference type="RefSeq" id="WP_165143593.1">
    <property type="nucleotide sequence ID" value="NZ_JAALLT010000004.1"/>
</dbReference>
<proteinExistence type="predicted"/>
<keyword evidence="1" id="KW-1133">Transmembrane helix</keyword>
<evidence type="ECO:0000313" key="3">
    <source>
        <dbReference type="Proteomes" id="UP000473278"/>
    </source>
</evidence>
<organism evidence="2 3">
    <name type="scientific">Halalkalibaculum roseum</name>
    <dbReference type="NCBI Taxonomy" id="2709311"/>
    <lineage>
        <taxon>Bacteria</taxon>
        <taxon>Pseudomonadati</taxon>
        <taxon>Balneolota</taxon>
        <taxon>Balneolia</taxon>
        <taxon>Balneolales</taxon>
        <taxon>Balneolaceae</taxon>
        <taxon>Halalkalibaculum</taxon>
    </lineage>
</organism>
<feature type="transmembrane region" description="Helical" evidence="1">
    <location>
        <begin position="98"/>
        <end position="120"/>
    </location>
</feature>
<evidence type="ECO:0000313" key="2">
    <source>
        <dbReference type="EMBL" id="NGP77898.1"/>
    </source>
</evidence>
<comment type="caution">
    <text evidence="2">The sequence shown here is derived from an EMBL/GenBank/DDBJ whole genome shotgun (WGS) entry which is preliminary data.</text>
</comment>
<dbReference type="Proteomes" id="UP000473278">
    <property type="component" value="Unassembled WGS sequence"/>
</dbReference>
<dbReference type="EMBL" id="JAALLT010000004">
    <property type="protein sequence ID" value="NGP77898.1"/>
    <property type="molecule type" value="Genomic_DNA"/>
</dbReference>
<reference evidence="2 3" key="1">
    <citation type="submission" date="2020-02" db="EMBL/GenBank/DDBJ databases">
        <title>Balneolaceae bacterium YR4-1, complete genome.</title>
        <authorList>
            <person name="Li Y."/>
            <person name="Wu S."/>
        </authorList>
    </citation>
    <scope>NUCLEOTIDE SEQUENCE [LARGE SCALE GENOMIC DNA]</scope>
    <source>
        <strain evidence="2 3">YR4-1</strain>
    </source>
</reference>
<protein>
    <submittedName>
        <fullName evidence="2">Uncharacterized protein</fullName>
    </submittedName>
</protein>
<sequence>MDFERIRKLLLKFFIGFLVLTAVIAIVVVFSNEFGELQQRILATTFTISIGSICAMSCAAFIERKKMMVVGLSGLITSAITVVLLLLVIWASLIGDTWVKLIGSLITASFAFAHSFLLALPELEKRHKWVQAVTALSICILALQIIFAIWLELENVTYFRIMAAVGILVGLETLTIPILMKLKTDENDKSDQAERLELFRIDEQKYRDSAGKVYRVREIESGGNTEENVSG</sequence>
<feature type="transmembrane region" description="Helical" evidence="1">
    <location>
        <begin position="41"/>
        <end position="62"/>
    </location>
</feature>
<feature type="transmembrane region" description="Helical" evidence="1">
    <location>
        <begin position="69"/>
        <end position="92"/>
    </location>
</feature>
<feature type="transmembrane region" description="Helical" evidence="1">
    <location>
        <begin position="9"/>
        <end position="29"/>
    </location>
</feature>
<keyword evidence="3" id="KW-1185">Reference proteome</keyword>
<name>A0A6M1SZR8_9BACT</name>
<keyword evidence="1" id="KW-0812">Transmembrane</keyword>
<evidence type="ECO:0000256" key="1">
    <source>
        <dbReference type="SAM" id="Phobius"/>
    </source>
</evidence>
<feature type="transmembrane region" description="Helical" evidence="1">
    <location>
        <begin position="132"/>
        <end position="151"/>
    </location>
</feature>
<accession>A0A6M1SZR8</accession>
<dbReference type="AlphaFoldDB" id="A0A6M1SZR8"/>
<gene>
    <name evidence="2" type="ORF">G3570_14715</name>
</gene>